<dbReference type="OrthoDB" id="4426339at2"/>
<comment type="caution">
    <text evidence="1">The sequence shown here is derived from an EMBL/GenBank/DDBJ whole genome shotgun (WGS) entry which is preliminary data.</text>
</comment>
<evidence type="ECO:0000313" key="2">
    <source>
        <dbReference type="Proteomes" id="UP000307808"/>
    </source>
</evidence>
<keyword evidence="2" id="KW-1185">Reference proteome</keyword>
<gene>
    <name evidence="1" type="ORF">FC770_15040</name>
</gene>
<evidence type="ECO:0008006" key="3">
    <source>
        <dbReference type="Google" id="ProtNLM"/>
    </source>
</evidence>
<organism evidence="1 2">
    <name type="scientific">Nocardioides jishulii</name>
    <dbReference type="NCBI Taxonomy" id="2575440"/>
    <lineage>
        <taxon>Bacteria</taxon>
        <taxon>Bacillati</taxon>
        <taxon>Actinomycetota</taxon>
        <taxon>Actinomycetes</taxon>
        <taxon>Propionibacteriales</taxon>
        <taxon>Nocardioidaceae</taxon>
        <taxon>Nocardioides</taxon>
    </lineage>
</organism>
<dbReference type="Proteomes" id="UP000307808">
    <property type="component" value="Unassembled WGS sequence"/>
</dbReference>
<dbReference type="RefSeq" id="WP_137067126.1">
    <property type="nucleotide sequence ID" value="NZ_SZPY01000004.1"/>
</dbReference>
<sequence>MASPTPLLRLRRGVPVLPRGDGLVLVGTDPEHHVVLPDTASVARLLAQLRLGLPSATSRQTPDDPTATVLAALRRAGLVVEVDEQALLSDARAATRVSVQAPDPWLPAVQECVRLAGLALATGQGDVTWVVSAGPPDWEVHDALLAGEDPVLFTAVHPSRICLGPFVLPGTTACLRCLAAQSGGVRPPRSASSEPAGLPEDLSPLLLRQALLQAVTDLTAWAEGRQPVAWSATTWLDGTSAPVRRVWPPHPHCGCRWDQSMTG</sequence>
<evidence type="ECO:0000313" key="1">
    <source>
        <dbReference type="EMBL" id="TKI60820.1"/>
    </source>
</evidence>
<dbReference type="AlphaFoldDB" id="A0A4U2YIW5"/>
<proteinExistence type="predicted"/>
<reference evidence="1 2" key="1">
    <citation type="submission" date="2019-04" db="EMBL/GenBank/DDBJ databases">
        <authorList>
            <person name="Dong K."/>
        </authorList>
    </citation>
    <scope>NUCLEOTIDE SEQUENCE [LARGE SCALE GENOMIC DNA]</scope>
    <source>
        <strain evidence="2">dk3543</strain>
    </source>
</reference>
<dbReference type="Gene3D" id="3.40.50.720">
    <property type="entry name" value="NAD(P)-binding Rossmann-like Domain"/>
    <property type="match status" value="1"/>
</dbReference>
<name>A0A4U2YIW5_9ACTN</name>
<protein>
    <recommendedName>
        <fullName evidence="3">TOMM leader peptide-binding protein</fullName>
    </recommendedName>
</protein>
<accession>A0A4U2YIW5</accession>
<dbReference type="EMBL" id="SZPY01000004">
    <property type="protein sequence ID" value="TKI60820.1"/>
    <property type="molecule type" value="Genomic_DNA"/>
</dbReference>